<protein>
    <recommendedName>
        <fullName evidence="4">Lipoprotein</fullName>
    </recommendedName>
</protein>
<evidence type="ECO:0000313" key="2">
    <source>
        <dbReference type="EMBL" id="UOE38560.1"/>
    </source>
</evidence>
<gene>
    <name evidence="2" type="ORF">MTP08_01935</name>
</gene>
<proteinExistence type="predicted"/>
<feature type="chain" id="PRO_5046879332" description="Lipoprotein" evidence="1">
    <location>
        <begin position="25"/>
        <end position="61"/>
    </location>
</feature>
<dbReference type="RefSeq" id="WP_243576827.1">
    <property type="nucleotide sequence ID" value="NZ_CP094529.1"/>
</dbReference>
<accession>A0ABY4BPN8</accession>
<keyword evidence="1" id="KW-0732">Signal</keyword>
<evidence type="ECO:0000256" key="1">
    <source>
        <dbReference type="SAM" id="SignalP"/>
    </source>
</evidence>
<dbReference type="Proteomes" id="UP000831068">
    <property type="component" value="Chromosome"/>
</dbReference>
<feature type="signal peptide" evidence="1">
    <location>
        <begin position="1"/>
        <end position="24"/>
    </location>
</feature>
<evidence type="ECO:0000313" key="3">
    <source>
        <dbReference type="Proteomes" id="UP000831068"/>
    </source>
</evidence>
<name>A0ABY4BPN8_9FLAO</name>
<reference evidence="2 3" key="1">
    <citation type="submission" date="2022-03" db="EMBL/GenBank/DDBJ databases">
        <title>Chryseobacterium sp. isolated from the Andong Sikhe.</title>
        <authorList>
            <person name="Won M."/>
            <person name="Kim S.-J."/>
            <person name="Kwon S.-W."/>
        </authorList>
    </citation>
    <scope>NUCLEOTIDE SEQUENCE [LARGE SCALE GENOMIC DNA]</scope>
    <source>
        <strain evidence="2 3">ADR-1</strain>
    </source>
</reference>
<sequence>MKKLITIAISLYFICFLNSCGTTANTSEKSEMTKNTEALQKKQDATKIEIDWNNNYGKPGK</sequence>
<dbReference type="EMBL" id="CP094529">
    <property type="protein sequence ID" value="UOE38560.1"/>
    <property type="molecule type" value="Genomic_DNA"/>
</dbReference>
<evidence type="ECO:0008006" key="4">
    <source>
        <dbReference type="Google" id="ProtNLM"/>
    </source>
</evidence>
<organism evidence="2 3">
    <name type="scientific">Chryseobacterium oryzae</name>
    <dbReference type="NCBI Taxonomy" id="2929799"/>
    <lineage>
        <taxon>Bacteria</taxon>
        <taxon>Pseudomonadati</taxon>
        <taxon>Bacteroidota</taxon>
        <taxon>Flavobacteriia</taxon>
        <taxon>Flavobacteriales</taxon>
        <taxon>Weeksellaceae</taxon>
        <taxon>Chryseobacterium group</taxon>
        <taxon>Chryseobacterium</taxon>
    </lineage>
</organism>
<keyword evidence="3" id="KW-1185">Reference proteome</keyword>